<organism evidence="2 3">
    <name type="scientific">Rhizobium phage RHEph16</name>
    <dbReference type="NCBI Taxonomy" id="2836132"/>
    <lineage>
        <taxon>Viruses</taxon>
        <taxon>Duplodnaviria</taxon>
        <taxon>Heunggongvirae</taxon>
        <taxon>Uroviricota</taxon>
        <taxon>Caudoviricetes</taxon>
        <taxon>Schitoviridae</taxon>
        <taxon>Demetervirinae</taxon>
        <taxon>Acanvirus</taxon>
        <taxon>Acanvirus Rheph16</taxon>
    </lineage>
</organism>
<protein>
    <submittedName>
        <fullName evidence="2">Uncharacterized protein</fullName>
    </submittedName>
</protein>
<feature type="region of interest" description="Disordered" evidence="1">
    <location>
        <begin position="1"/>
        <end position="29"/>
    </location>
</feature>
<proteinExistence type="predicted"/>
<name>A0AAE7VM70_9CAUD</name>
<sequence length="73" mass="8249">MYLGGKTRNKHDHIPTQGRQNNSVKGRETFRRIKDEAPADVFEPPLLEFLDSSPSPEDLLVSGAFGQKLNFSY</sequence>
<dbReference type="KEGG" id="vg:77934305"/>
<evidence type="ECO:0000313" key="2">
    <source>
        <dbReference type="EMBL" id="QXV74358.1"/>
    </source>
</evidence>
<accession>A0AAE7VM70</accession>
<dbReference type="GeneID" id="77934305"/>
<evidence type="ECO:0000313" key="3">
    <source>
        <dbReference type="Proteomes" id="UP000828420"/>
    </source>
</evidence>
<evidence type="ECO:0000256" key="1">
    <source>
        <dbReference type="SAM" id="MobiDB-lite"/>
    </source>
</evidence>
<reference evidence="2 3" key="1">
    <citation type="submission" date="2021-04" db="EMBL/GenBank/DDBJ databases">
        <title>The Hidden Diversity of Double-Stranded DNA Phages in the Symbiotic Bacterium Rhizobium.</title>
        <authorList>
            <person name="Santamaria R.I."/>
            <person name="Bustos P."/>
            <person name="Cauwenberghe J.V."/>
            <person name="Gonzalez V."/>
        </authorList>
    </citation>
    <scope>NUCLEOTIDE SEQUENCE [LARGE SCALE GENOMIC DNA]</scope>
</reference>
<dbReference type="EMBL" id="MW980066">
    <property type="protein sequence ID" value="QXV74358.1"/>
    <property type="molecule type" value="Genomic_DNA"/>
</dbReference>
<dbReference type="Proteomes" id="UP000828420">
    <property type="component" value="Segment"/>
</dbReference>
<dbReference type="RefSeq" id="YP_010658359.1">
    <property type="nucleotide sequence ID" value="NC_070856.1"/>
</dbReference>
<keyword evidence="3" id="KW-1185">Reference proteome</keyword>